<gene>
    <name evidence="3" type="ORF">TEU_11680</name>
</gene>
<dbReference type="RefSeq" id="WP_050003891.1">
    <property type="nucleotide sequence ID" value="NZ_CP008887.1"/>
</dbReference>
<dbReference type="HOGENOM" id="CLU_000445_69_15_2"/>
<sequence>MARVLVVDDAAFMRMLLKKILTQGGHQVVGEAGNGKEAVQKYQELKPDVVTMDIVMPEMDGITAVREIKKIDPNAKIIMITAVGQESKVMEALKAGASGYIVKPFQAPKVLEEINRVLSS</sequence>
<dbReference type="SUPFAM" id="SSF52172">
    <property type="entry name" value="CheY-like"/>
    <property type="match status" value="1"/>
</dbReference>
<evidence type="ECO:0000313" key="3">
    <source>
        <dbReference type="EMBL" id="AIU70932.1"/>
    </source>
</evidence>
<dbReference type="Pfam" id="PF00072">
    <property type="entry name" value="Response_reg"/>
    <property type="match status" value="1"/>
</dbReference>
<dbReference type="InterPro" id="IPR052048">
    <property type="entry name" value="ST_Response_Regulator"/>
</dbReference>
<dbReference type="EMBL" id="CP008887">
    <property type="protein sequence ID" value="AIU70932.1"/>
    <property type="molecule type" value="Genomic_DNA"/>
</dbReference>
<dbReference type="OrthoDB" id="2830at2157"/>
<dbReference type="PANTHER" id="PTHR43228">
    <property type="entry name" value="TWO-COMPONENT RESPONSE REGULATOR"/>
    <property type="match status" value="1"/>
</dbReference>
<dbReference type="GeneID" id="25154087"/>
<dbReference type="AlphaFoldDB" id="A0A097QWT1"/>
<accession>A0A097QWT1</accession>
<evidence type="ECO:0000259" key="2">
    <source>
        <dbReference type="PROSITE" id="PS50110"/>
    </source>
</evidence>
<evidence type="ECO:0000256" key="1">
    <source>
        <dbReference type="PROSITE-ProRule" id="PRU00169"/>
    </source>
</evidence>
<dbReference type="InterPro" id="IPR001789">
    <property type="entry name" value="Sig_transdc_resp-reg_receiver"/>
</dbReference>
<reference evidence="3 4" key="1">
    <citation type="journal article" date="2015" name="Int. J. Syst. Evol. Microbiol.">
        <title>Thermococcus eurythermalis sp. nov., a conditional piezophilic hyperthermophilic archaeon with a wide temperature range isolated from an oil-immersed chimney in the Guaymas Basin.</title>
        <authorList>
            <person name="Zhao W."/>
            <person name="Zeng X."/>
            <person name="Xiao X."/>
        </authorList>
    </citation>
    <scope>NUCLEOTIDE SEQUENCE [LARGE SCALE GENOMIC DNA]</scope>
    <source>
        <strain evidence="3 4">A501</strain>
    </source>
</reference>
<dbReference type="CDD" id="cd17542">
    <property type="entry name" value="REC_CheY"/>
    <property type="match status" value="1"/>
</dbReference>
<dbReference type="STRING" id="1505907.TEU_11680"/>
<dbReference type="GO" id="GO:0000160">
    <property type="term" value="P:phosphorelay signal transduction system"/>
    <property type="evidence" value="ECO:0007669"/>
    <property type="project" value="InterPro"/>
</dbReference>
<dbReference type="SMART" id="SM00448">
    <property type="entry name" value="REC"/>
    <property type="match status" value="1"/>
</dbReference>
<keyword evidence="1" id="KW-0597">Phosphoprotein</keyword>
<dbReference type="Gene3D" id="3.40.50.2300">
    <property type="match status" value="1"/>
</dbReference>
<dbReference type="Proteomes" id="UP000029980">
    <property type="component" value="Chromosome"/>
</dbReference>
<proteinExistence type="predicted"/>
<keyword evidence="4" id="KW-1185">Reference proteome</keyword>
<dbReference type="InterPro" id="IPR011006">
    <property type="entry name" value="CheY-like_superfamily"/>
</dbReference>
<name>A0A097QWT1_9EURY</name>
<dbReference type="KEGG" id="teu:TEU_11680"/>
<feature type="domain" description="Response regulatory" evidence="2">
    <location>
        <begin position="3"/>
        <end position="118"/>
    </location>
</feature>
<dbReference type="PROSITE" id="PS50110">
    <property type="entry name" value="RESPONSE_REGULATORY"/>
    <property type="match status" value="1"/>
</dbReference>
<organism evidence="3 4">
    <name type="scientific">Thermococcus eurythermalis</name>
    <dbReference type="NCBI Taxonomy" id="1505907"/>
    <lineage>
        <taxon>Archaea</taxon>
        <taxon>Methanobacteriati</taxon>
        <taxon>Methanobacteriota</taxon>
        <taxon>Thermococci</taxon>
        <taxon>Thermococcales</taxon>
        <taxon>Thermococcaceae</taxon>
        <taxon>Thermococcus</taxon>
    </lineage>
</organism>
<dbReference type="PANTHER" id="PTHR43228:SF1">
    <property type="entry name" value="TWO-COMPONENT RESPONSE REGULATOR ARR22"/>
    <property type="match status" value="1"/>
</dbReference>
<feature type="modified residue" description="4-aspartylphosphate" evidence="1">
    <location>
        <position position="53"/>
    </location>
</feature>
<evidence type="ECO:0000313" key="4">
    <source>
        <dbReference type="Proteomes" id="UP000029980"/>
    </source>
</evidence>
<protein>
    <submittedName>
        <fullName evidence="3">Chemotaxis protein CheY</fullName>
    </submittedName>
</protein>